<dbReference type="Proteomes" id="UP000186341">
    <property type="component" value="Unassembled WGS sequence"/>
</dbReference>
<comment type="similarity">
    <text evidence="1">Belongs to the ArsC family.</text>
</comment>
<evidence type="ECO:0000256" key="1">
    <source>
        <dbReference type="PROSITE-ProRule" id="PRU01282"/>
    </source>
</evidence>
<accession>A0A1U7NGT6</accession>
<dbReference type="RefSeq" id="WP_075818932.1">
    <property type="nucleotide sequence ID" value="NZ_CAJUTZ010000018.1"/>
</dbReference>
<keyword evidence="4" id="KW-1185">Reference proteome</keyword>
<dbReference type="InterPro" id="IPR006660">
    <property type="entry name" value="Arsenate_reductase-like"/>
</dbReference>
<evidence type="ECO:0000313" key="3">
    <source>
        <dbReference type="EMBL" id="OLU40541.1"/>
    </source>
</evidence>
<comment type="caution">
    <text evidence="3">The sequence shown here is derived from an EMBL/GenBank/DDBJ whole genome shotgun (WGS) entry which is preliminary data.</text>
</comment>
<evidence type="ECO:0008006" key="5">
    <source>
        <dbReference type="Google" id="ProtNLM"/>
    </source>
</evidence>
<feature type="region of interest" description="Disordered" evidence="2">
    <location>
        <begin position="74"/>
        <end position="99"/>
    </location>
</feature>
<proteinExistence type="inferred from homology"/>
<organism evidence="3 4">
    <name type="scientific">Ileibacterium valens</name>
    <dbReference type="NCBI Taxonomy" id="1862668"/>
    <lineage>
        <taxon>Bacteria</taxon>
        <taxon>Bacillati</taxon>
        <taxon>Bacillota</taxon>
        <taxon>Erysipelotrichia</taxon>
        <taxon>Erysipelotrichales</taxon>
        <taxon>Erysipelotrichaceae</taxon>
        <taxon>Ileibacterium</taxon>
    </lineage>
</organism>
<evidence type="ECO:0000313" key="4">
    <source>
        <dbReference type="Proteomes" id="UP000186341"/>
    </source>
</evidence>
<dbReference type="EMBL" id="MPJW01000105">
    <property type="protein sequence ID" value="OLU40541.1"/>
    <property type="molecule type" value="Genomic_DNA"/>
</dbReference>
<dbReference type="PROSITE" id="PS51353">
    <property type="entry name" value="ARSC"/>
    <property type="match status" value="1"/>
</dbReference>
<name>A0A1U7NGT6_9FIRM</name>
<dbReference type="AlphaFoldDB" id="A0A1U7NGT6"/>
<reference evidence="3 4" key="1">
    <citation type="submission" date="2016-11" db="EMBL/GenBank/DDBJ databases">
        <title>Description of two novel members of the family Erysipelotrichaceae: Ileibacterium lipovorans gen. nov., sp. nov. and Dubosiella newyorkensis, gen. nov., sp. nov.</title>
        <authorList>
            <person name="Cox L.M."/>
            <person name="Sohn J."/>
            <person name="Tyrrell K.L."/>
            <person name="Citron D.M."/>
            <person name="Lawson P.A."/>
            <person name="Patel N.B."/>
            <person name="Iizumi T."/>
            <person name="Perez-Perez G.I."/>
            <person name="Goldstein E.J."/>
            <person name="Blaser M.J."/>
        </authorList>
    </citation>
    <scope>NUCLEOTIDE SEQUENCE [LARGE SCALE GENOMIC DNA]</scope>
    <source>
        <strain evidence="3 4">NYU-BL-A3</strain>
    </source>
</reference>
<sequence length="195" mass="23079">MIELISQPACVRSKKVKAWFKERTIEYQDIPLYALLLDDELSDQLIALSNPQDLVCESSLPFYLKKSLELHNSQKNRKKEPVSAGEEEDEFSDQNKTDSEQMKKDLIRFRKFLQHNPSLIRRPIIILDQEDLIRYKDQMKLLEQFLGNPQRNLDCKNHCSLYLVCSKTREQIKDNLDRPSFIIRKNPDQRLIQSK</sequence>
<dbReference type="GeneID" id="82202560"/>
<dbReference type="Gene3D" id="3.40.30.10">
    <property type="entry name" value="Glutaredoxin"/>
    <property type="match status" value="1"/>
</dbReference>
<dbReference type="OrthoDB" id="9803749at2"/>
<protein>
    <recommendedName>
        <fullName evidence="5">Glutaredoxin domain-containing protein</fullName>
    </recommendedName>
</protein>
<gene>
    <name evidence="3" type="ORF">BO222_04940</name>
</gene>
<evidence type="ECO:0000256" key="2">
    <source>
        <dbReference type="SAM" id="MobiDB-lite"/>
    </source>
</evidence>